<dbReference type="Pfam" id="PF20120">
    <property type="entry name" value="DUF6510"/>
    <property type="match status" value="1"/>
</dbReference>
<gene>
    <name evidence="1" type="ORF">B0I08_103237</name>
</gene>
<evidence type="ECO:0000313" key="2">
    <source>
        <dbReference type="Proteomes" id="UP000237983"/>
    </source>
</evidence>
<dbReference type="InterPro" id="IPR045423">
    <property type="entry name" value="DUF6510"/>
</dbReference>
<proteinExistence type="predicted"/>
<reference evidence="1 2" key="1">
    <citation type="submission" date="2018-03" db="EMBL/GenBank/DDBJ databases">
        <title>Genomic Encyclopedia of Type Strains, Phase III (KMG-III): the genomes of soil and plant-associated and newly described type strains.</title>
        <authorList>
            <person name="Whitman W."/>
        </authorList>
    </citation>
    <scope>NUCLEOTIDE SEQUENCE [LARGE SCALE GENOMIC DNA]</scope>
    <source>
        <strain evidence="1 2">CGMCC 1.12484</strain>
    </source>
</reference>
<dbReference type="RefSeq" id="WP_106211279.1">
    <property type="nucleotide sequence ID" value="NZ_PVTL01000003.1"/>
</dbReference>
<accession>A0A2T0VFQ5</accession>
<dbReference type="EMBL" id="PVTL01000003">
    <property type="protein sequence ID" value="PRY69031.1"/>
    <property type="molecule type" value="Genomic_DNA"/>
</dbReference>
<protein>
    <submittedName>
        <fullName evidence="1">Uncharacterized protein</fullName>
    </submittedName>
</protein>
<evidence type="ECO:0000313" key="1">
    <source>
        <dbReference type="EMBL" id="PRY69031.1"/>
    </source>
</evidence>
<sequence length="85" mass="9109">MSARVDGNALAGILSEYFRLDTTSAIVQCSGCGTRAALARELVYPDPMGFVVRCERCEDVLMIVVDAPGGAWLDLRGVDGVQFRG</sequence>
<keyword evidence="2" id="KW-1185">Reference proteome</keyword>
<name>A0A2T0VFQ5_9MICO</name>
<organism evidence="1 2">
    <name type="scientific">Glaciihabitans tibetensis</name>
    <dbReference type="NCBI Taxonomy" id="1266600"/>
    <lineage>
        <taxon>Bacteria</taxon>
        <taxon>Bacillati</taxon>
        <taxon>Actinomycetota</taxon>
        <taxon>Actinomycetes</taxon>
        <taxon>Micrococcales</taxon>
        <taxon>Microbacteriaceae</taxon>
        <taxon>Glaciihabitans</taxon>
    </lineage>
</organism>
<comment type="caution">
    <text evidence="1">The sequence shown here is derived from an EMBL/GenBank/DDBJ whole genome shotgun (WGS) entry which is preliminary data.</text>
</comment>
<dbReference type="OrthoDB" id="165401at2"/>
<dbReference type="AlphaFoldDB" id="A0A2T0VFQ5"/>
<dbReference type="Proteomes" id="UP000237983">
    <property type="component" value="Unassembled WGS sequence"/>
</dbReference>